<dbReference type="SMART" id="SM00822">
    <property type="entry name" value="PKS_KR"/>
    <property type="match status" value="1"/>
</dbReference>
<sequence>MNFDLQGVMVTGSAGGLGRAVALGLAAHGVSTICVDANHGGLAQTAKEVEALGARCLPVAADLASEASIASVFQQAGDSGIALDGIVTCAGITNKTRVLDLTVSEWDRVMNINLRGTFLCVQQALRTMIPHKRGRIVTVASDTAKRGAGRLSTSAYGASKGGVVTLTRSLARELAVHRGAIRVNCLCPGPIWTDMHLGMTEQERQTVENSVLMGRFARPEEIAAGVLFLLSDEASFVYGETLMVDGGVVLD</sequence>
<dbReference type="PANTHER" id="PTHR42760:SF133">
    <property type="entry name" value="3-OXOACYL-[ACYL-CARRIER-PROTEIN] REDUCTASE"/>
    <property type="match status" value="1"/>
</dbReference>
<dbReference type="CDD" id="cd05233">
    <property type="entry name" value="SDR_c"/>
    <property type="match status" value="1"/>
</dbReference>
<dbReference type="SUPFAM" id="SSF51735">
    <property type="entry name" value="NAD(P)-binding Rossmann-fold domains"/>
    <property type="match status" value="1"/>
</dbReference>
<evidence type="ECO:0000256" key="1">
    <source>
        <dbReference type="ARBA" id="ARBA00006484"/>
    </source>
</evidence>
<dbReference type="AlphaFoldDB" id="A0A158GFW2"/>
<dbReference type="PANTHER" id="PTHR42760">
    <property type="entry name" value="SHORT-CHAIN DEHYDROGENASES/REDUCTASES FAMILY MEMBER"/>
    <property type="match status" value="1"/>
</dbReference>
<evidence type="ECO:0000313" key="4">
    <source>
        <dbReference type="EMBL" id="SAL30721.1"/>
    </source>
</evidence>
<dbReference type="InterPro" id="IPR002347">
    <property type="entry name" value="SDR_fam"/>
</dbReference>
<dbReference type="OrthoDB" id="9788235at2"/>
<dbReference type="Pfam" id="PF13561">
    <property type="entry name" value="adh_short_C2"/>
    <property type="match status" value="1"/>
</dbReference>
<evidence type="ECO:0000256" key="2">
    <source>
        <dbReference type="ARBA" id="ARBA00023002"/>
    </source>
</evidence>
<dbReference type="FunFam" id="3.40.50.720:FF:000084">
    <property type="entry name" value="Short-chain dehydrogenase reductase"/>
    <property type="match status" value="1"/>
</dbReference>
<dbReference type="Gene3D" id="3.40.50.720">
    <property type="entry name" value="NAD(P)-binding Rossmann-like Domain"/>
    <property type="match status" value="1"/>
</dbReference>
<dbReference type="InterPro" id="IPR057326">
    <property type="entry name" value="KR_dom"/>
</dbReference>
<evidence type="ECO:0000259" key="3">
    <source>
        <dbReference type="SMART" id="SM00822"/>
    </source>
</evidence>
<keyword evidence="2" id="KW-0560">Oxidoreductase</keyword>
<name>A0A158GFW2_CABSO</name>
<proteinExistence type="inferred from homology"/>
<evidence type="ECO:0000313" key="5">
    <source>
        <dbReference type="Proteomes" id="UP000054893"/>
    </source>
</evidence>
<dbReference type="RefSeq" id="WP_060819618.1">
    <property type="nucleotide sequence ID" value="NZ_FCOC02000006.1"/>
</dbReference>
<dbReference type="InterPro" id="IPR036291">
    <property type="entry name" value="NAD(P)-bd_dom_sf"/>
</dbReference>
<protein>
    <submittedName>
        <fullName evidence="4">3-ketoacyl-ACP reductase</fullName>
    </submittedName>
</protein>
<feature type="domain" description="Ketoreductase" evidence="3">
    <location>
        <begin position="7"/>
        <end position="195"/>
    </location>
</feature>
<dbReference type="Proteomes" id="UP000054893">
    <property type="component" value="Unassembled WGS sequence"/>
</dbReference>
<comment type="similarity">
    <text evidence="1">Belongs to the short-chain dehydrogenases/reductases (SDR) family.</text>
</comment>
<dbReference type="EMBL" id="FCOC02000006">
    <property type="protein sequence ID" value="SAL30721.1"/>
    <property type="molecule type" value="Genomic_DNA"/>
</dbReference>
<dbReference type="GO" id="GO:0016616">
    <property type="term" value="F:oxidoreductase activity, acting on the CH-OH group of donors, NAD or NADP as acceptor"/>
    <property type="evidence" value="ECO:0007669"/>
    <property type="project" value="UniProtKB-ARBA"/>
</dbReference>
<reference evidence="4 5" key="1">
    <citation type="submission" date="2016-01" db="EMBL/GenBank/DDBJ databases">
        <authorList>
            <person name="Oliw E.H."/>
        </authorList>
    </citation>
    <scope>NUCLEOTIDE SEQUENCE [LARGE SCALE GENOMIC DNA]</scope>
    <source>
        <strain evidence="4">LMG 22029</strain>
    </source>
</reference>
<accession>A0A158GFW2</accession>
<gene>
    <name evidence="4" type="ORF">AWB64_02735</name>
</gene>
<organism evidence="4 5">
    <name type="scientific">Caballeronia sordidicola</name>
    <name type="common">Burkholderia sordidicola</name>
    <dbReference type="NCBI Taxonomy" id="196367"/>
    <lineage>
        <taxon>Bacteria</taxon>
        <taxon>Pseudomonadati</taxon>
        <taxon>Pseudomonadota</taxon>
        <taxon>Betaproteobacteria</taxon>
        <taxon>Burkholderiales</taxon>
        <taxon>Burkholderiaceae</taxon>
        <taxon>Caballeronia</taxon>
    </lineage>
</organism>
<dbReference type="PRINTS" id="PR00081">
    <property type="entry name" value="GDHRDH"/>
</dbReference>
<dbReference type="PRINTS" id="PR00080">
    <property type="entry name" value="SDRFAMILY"/>
</dbReference>